<sequence>MESTKFNLFSFSGKMKTLHLSWMAFFITFVVWFNFAPLLQMVKTSLGLSTQEIKTLLILNVALTIPARVIIGMLTDKYGPRLVYSALLAICSIPCFVFALSDSFIQAAIARFLLGFIGAGFVIGIRLVSEWFPHDELGTAEGIYGGWGNFGSAAAAFTLPTLALMFGGDDGWRYAVGVTGLMSLVFSVIFYRNVQDTPKGSTYFKPKHLAAMEVTSKGDFFFLLIMKIPMYAALALLAWKLAPSNIGMLSDTVVNTFYVGLVVLYGYEVSQVWKVNKSIFSKPVPEMHQYKFKQVAVLNVLYFATFGSELAVVSMLPLFFSETFELTPVLAGMVASAYAFMNLMSRPGGGWISDKFGRKSTLLILTAGLAVGYFMMGQVNSEWPLWLAVCAAMVCSFFVQAGEGAVFATVPLIKRRMTGQIAGMTGAYGNVGAVVYLTVLSFVDYQTFFYVIAGTAVLGFATLMFMEEPSGQIAEVNEDGSVTLINVSH</sequence>
<dbReference type="GeneID" id="64086768"/>
<keyword evidence="6 8" id="KW-0534">Nitrate assimilation</keyword>
<evidence type="ECO:0000256" key="1">
    <source>
        <dbReference type="ARBA" id="ARBA00004141"/>
    </source>
</evidence>
<protein>
    <recommendedName>
        <fullName evidence="8">Nitrate/nitrite transporter</fullName>
    </recommendedName>
</protein>
<dbReference type="CDD" id="cd17341">
    <property type="entry name" value="MFS_NRT2_like"/>
    <property type="match status" value="1"/>
</dbReference>
<dbReference type="SUPFAM" id="SSF103473">
    <property type="entry name" value="MFS general substrate transporter"/>
    <property type="match status" value="1"/>
</dbReference>
<dbReference type="PANTHER" id="PTHR23515">
    <property type="entry name" value="HIGH-AFFINITY NITRATE TRANSPORTER 2.3"/>
    <property type="match status" value="1"/>
</dbReference>
<reference evidence="9 10" key="1">
    <citation type="submission" date="2018-11" db="EMBL/GenBank/DDBJ databases">
        <title>Complete Genome Sequence of Vbrio mediterranei 117-T6: a Potential Pathogen Bacteria Isolated from the Conchocelis of Pyropia.</title>
        <authorList>
            <person name="Liu Q."/>
        </authorList>
    </citation>
    <scope>NUCLEOTIDE SEQUENCE [LARGE SCALE GENOMIC DNA]</scope>
    <source>
        <strain evidence="9 10">117-T6</strain>
    </source>
</reference>
<feature type="transmembrane region" description="Helical" evidence="8">
    <location>
        <begin position="83"/>
        <end position="101"/>
    </location>
</feature>
<keyword evidence="7 8" id="KW-0472">Membrane</keyword>
<comment type="subcellular location">
    <subcellularLocation>
        <location evidence="8">Cell membrane</location>
        <topology evidence="8">Multi-pass membrane protein</topology>
    </subcellularLocation>
    <subcellularLocation>
        <location evidence="1">Membrane</location>
        <topology evidence="1">Multi-pass membrane protein</topology>
    </subcellularLocation>
</comment>
<feature type="transmembrane region" description="Helical" evidence="8">
    <location>
        <begin position="448"/>
        <end position="466"/>
    </location>
</feature>
<dbReference type="GO" id="GO:0015112">
    <property type="term" value="F:nitrate transmembrane transporter activity"/>
    <property type="evidence" value="ECO:0007669"/>
    <property type="project" value="UniProtKB-UniRule"/>
</dbReference>
<feature type="transmembrane region" description="Helical" evidence="8">
    <location>
        <begin position="220"/>
        <end position="239"/>
    </location>
</feature>
<evidence type="ECO:0000256" key="2">
    <source>
        <dbReference type="ARBA" id="ARBA00008432"/>
    </source>
</evidence>
<dbReference type="InterPro" id="IPR036259">
    <property type="entry name" value="MFS_trans_sf"/>
</dbReference>
<dbReference type="PROSITE" id="PS00216">
    <property type="entry name" value="SUGAR_TRANSPORT_1"/>
    <property type="match status" value="1"/>
</dbReference>
<keyword evidence="3 8" id="KW-0813">Transport</keyword>
<dbReference type="InterPro" id="IPR011701">
    <property type="entry name" value="MFS"/>
</dbReference>
<feature type="transmembrane region" description="Helical" evidence="8">
    <location>
        <begin position="108"/>
        <end position="127"/>
    </location>
</feature>
<dbReference type="InterPro" id="IPR004737">
    <property type="entry name" value="NO3_transporter_NarK/NarU-like"/>
</dbReference>
<feature type="transmembrane region" description="Helical" evidence="8">
    <location>
        <begin position="356"/>
        <end position="377"/>
    </location>
</feature>
<dbReference type="RefSeq" id="WP_124939997.1">
    <property type="nucleotide sequence ID" value="NZ_CP033577.1"/>
</dbReference>
<dbReference type="PROSITE" id="PS50850">
    <property type="entry name" value="MFS"/>
    <property type="match status" value="1"/>
</dbReference>
<dbReference type="AlphaFoldDB" id="A0A3G4V6M1"/>
<feature type="transmembrane region" description="Helical" evidence="8">
    <location>
        <begin position="296"/>
        <end position="320"/>
    </location>
</feature>
<feature type="transmembrane region" description="Helical" evidence="8">
    <location>
        <begin position="20"/>
        <end position="41"/>
    </location>
</feature>
<evidence type="ECO:0000256" key="6">
    <source>
        <dbReference type="ARBA" id="ARBA00023063"/>
    </source>
</evidence>
<dbReference type="Gene3D" id="1.20.1250.20">
    <property type="entry name" value="MFS general substrate transporter like domains"/>
    <property type="match status" value="2"/>
</dbReference>
<evidence type="ECO:0000256" key="5">
    <source>
        <dbReference type="ARBA" id="ARBA00022989"/>
    </source>
</evidence>
<evidence type="ECO:0000313" key="10">
    <source>
        <dbReference type="Proteomes" id="UP000279760"/>
    </source>
</evidence>
<dbReference type="EMBL" id="CP033577">
    <property type="protein sequence ID" value="AYV20423.1"/>
    <property type="molecule type" value="Genomic_DNA"/>
</dbReference>
<proteinExistence type="inferred from homology"/>
<feature type="transmembrane region" description="Helical" evidence="8">
    <location>
        <begin position="383"/>
        <end position="409"/>
    </location>
</feature>
<dbReference type="GO" id="GO:0015113">
    <property type="term" value="F:nitrite transmembrane transporter activity"/>
    <property type="evidence" value="ECO:0007669"/>
    <property type="project" value="InterPro"/>
</dbReference>
<name>A0A3G4V6M1_9VIBR</name>
<dbReference type="InterPro" id="IPR044772">
    <property type="entry name" value="NO3_transporter"/>
</dbReference>
<feature type="transmembrane region" description="Helical" evidence="8">
    <location>
        <begin position="421"/>
        <end position="442"/>
    </location>
</feature>
<dbReference type="Proteomes" id="UP000279760">
    <property type="component" value="Chromosome 1"/>
</dbReference>
<feature type="transmembrane region" description="Helical" evidence="8">
    <location>
        <begin position="174"/>
        <end position="191"/>
    </location>
</feature>
<gene>
    <name evidence="9" type="ORF">ECB94_03495</name>
</gene>
<keyword evidence="8" id="KW-1003">Cell membrane</keyword>
<evidence type="ECO:0000256" key="7">
    <source>
        <dbReference type="ARBA" id="ARBA00023136"/>
    </source>
</evidence>
<dbReference type="InterPro" id="IPR020846">
    <property type="entry name" value="MFS_dom"/>
</dbReference>
<dbReference type="InterPro" id="IPR005829">
    <property type="entry name" value="Sugar_transporter_CS"/>
</dbReference>
<keyword evidence="4 8" id="KW-0812">Transmembrane</keyword>
<keyword evidence="5 8" id="KW-1133">Transmembrane helix</keyword>
<dbReference type="GO" id="GO:0005886">
    <property type="term" value="C:plasma membrane"/>
    <property type="evidence" value="ECO:0007669"/>
    <property type="project" value="UniProtKB-SubCell"/>
</dbReference>
<comment type="similarity">
    <text evidence="2 8">Belongs to the major facilitator superfamily. Nitrate/nitrite porter (TC 2.A.1.8) family.</text>
</comment>
<accession>A0A3G4V6M1</accession>
<evidence type="ECO:0000256" key="4">
    <source>
        <dbReference type="ARBA" id="ARBA00022692"/>
    </source>
</evidence>
<evidence type="ECO:0000256" key="3">
    <source>
        <dbReference type="ARBA" id="ARBA00022448"/>
    </source>
</evidence>
<dbReference type="GO" id="GO:0042128">
    <property type="term" value="P:nitrate assimilation"/>
    <property type="evidence" value="ECO:0007669"/>
    <property type="project" value="UniProtKB-UniRule"/>
</dbReference>
<feature type="transmembrane region" description="Helical" evidence="8">
    <location>
        <begin position="53"/>
        <end position="71"/>
    </location>
</feature>
<organism evidence="9 10">
    <name type="scientific">Vibrio mediterranei</name>
    <dbReference type="NCBI Taxonomy" id="689"/>
    <lineage>
        <taxon>Bacteria</taxon>
        <taxon>Pseudomonadati</taxon>
        <taxon>Pseudomonadota</taxon>
        <taxon>Gammaproteobacteria</taxon>
        <taxon>Vibrionales</taxon>
        <taxon>Vibrionaceae</taxon>
        <taxon>Vibrio</taxon>
    </lineage>
</organism>
<dbReference type="NCBIfam" id="TIGR00886">
    <property type="entry name" value="2A0108"/>
    <property type="match status" value="1"/>
</dbReference>
<dbReference type="Pfam" id="PF07690">
    <property type="entry name" value="MFS_1"/>
    <property type="match status" value="2"/>
</dbReference>
<evidence type="ECO:0000313" key="9">
    <source>
        <dbReference type="EMBL" id="AYV20423.1"/>
    </source>
</evidence>
<evidence type="ECO:0000256" key="8">
    <source>
        <dbReference type="RuleBase" id="RU366033"/>
    </source>
</evidence>